<dbReference type="Gene3D" id="1.25.10.10">
    <property type="entry name" value="Leucine-rich Repeat Variant"/>
    <property type="match status" value="1"/>
</dbReference>
<accession>A0A6P7Y7K5</accession>
<dbReference type="KEGG" id="muo:115471386"/>
<dbReference type="OrthoDB" id="361362at2759"/>
<evidence type="ECO:0000259" key="6">
    <source>
        <dbReference type="Pfam" id="PF12333"/>
    </source>
</evidence>
<organism evidence="8 9">
    <name type="scientific">Microcaecilia unicolor</name>
    <dbReference type="NCBI Taxonomy" id="1415580"/>
    <lineage>
        <taxon>Eukaryota</taxon>
        <taxon>Metazoa</taxon>
        <taxon>Chordata</taxon>
        <taxon>Craniata</taxon>
        <taxon>Vertebrata</taxon>
        <taxon>Euteleostomi</taxon>
        <taxon>Amphibia</taxon>
        <taxon>Gymnophiona</taxon>
        <taxon>Siphonopidae</taxon>
        <taxon>Microcaecilia</taxon>
    </lineage>
</organism>
<evidence type="ECO:0000313" key="8">
    <source>
        <dbReference type="Proteomes" id="UP000515156"/>
    </source>
</evidence>
<protein>
    <submittedName>
        <fullName evidence="9">Testis-expressed protein 10 isoform X1</fullName>
    </submittedName>
</protein>
<dbReference type="InterPro" id="IPR016024">
    <property type="entry name" value="ARM-type_fold"/>
</dbReference>
<evidence type="ECO:0000256" key="1">
    <source>
        <dbReference type="ARBA" id="ARBA00004604"/>
    </source>
</evidence>
<dbReference type="FunFam" id="1.25.10.10:FF:000164">
    <property type="entry name" value="Testis-expressed sequence 10 protein"/>
    <property type="match status" value="1"/>
</dbReference>
<feature type="domain" description="Pre-rRNA-processing protein Ipi1 N-terminal" evidence="6">
    <location>
        <begin position="134"/>
        <end position="236"/>
    </location>
</feature>
<feature type="domain" description="TEX10-like TPR repeats" evidence="7">
    <location>
        <begin position="555"/>
        <end position="924"/>
    </location>
</feature>
<evidence type="ECO:0000256" key="4">
    <source>
        <dbReference type="ARBA" id="ARBA00023242"/>
    </source>
</evidence>
<dbReference type="AlphaFoldDB" id="A0A6P7Y7K5"/>
<dbReference type="Proteomes" id="UP000515156">
    <property type="component" value="Chromosome 1"/>
</dbReference>
<dbReference type="InterPro" id="IPR011989">
    <property type="entry name" value="ARM-like"/>
</dbReference>
<feature type="compositionally biased region" description="Basic residues" evidence="5">
    <location>
        <begin position="14"/>
        <end position="23"/>
    </location>
</feature>
<evidence type="ECO:0000256" key="3">
    <source>
        <dbReference type="ARBA" id="ARBA00006427"/>
    </source>
</evidence>
<comment type="similarity">
    <text evidence="3">Belongs to the IPI1/TEX10 family.</text>
</comment>
<name>A0A6P7Y7K5_9AMPH</name>
<gene>
    <name evidence="9" type="primary">TEX10</name>
</gene>
<keyword evidence="4" id="KW-0539">Nucleus</keyword>
<evidence type="ECO:0000256" key="5">
    <source>
        <dbReference type="SAM" id="MobiDB-lite"/>
    </source>
</evidence>
<dbReference type="PANTHER" id="PTHR16056:SF2">
    <property type="entry name" value="TESTIS-EXPRESSED PROTEIN 10"/>
    <property type="match status" value="1"/>
</dbReference>
<dbReference type="CTD" id="54881"/>
<dbReference type="PANTHER" id="PTHR16056">
    <property type="entry name" value="REGULATOR OF MICROTUBULE DYNAMICS PROTEIN"/>
    <property type="match status" value="1"/>
</dbReference>
<dbReference type="InterPro" id="IPR024679">
    <property type="entry name" value="Ipi1_N"/>
</dbReference>
<dbReference type="GO" id="GO:0005730">
    <property type="term" value="C:nucleolus"/>
    <property type="evidence" value="ECO:0007669"/>
    <property type="project" value="UniProtKB-SubCell"/>
</dbReference>
<dbReference type="Pfam" id="PF12333">
    <property type="entry name" value="Ipi1_N"/>
    <property type="match status" value="1"/>
</dbReference>
<keyword evidence="8" id="KW-1185">Reference proteome</keyword>
<reference evidence="9" key="1">
    <citation type="submission" date="2025-08" db="UniProtKB">
        <authorList>
            <consortium name="RefSeq"/>
        </authorList>
    </citation>
    <scope>IDENTIFICATION</scope>
</reference>
<sequence>MSSKRKRQDDFQKVKLRVGRKKPRPENVTDVGFRTKGIHLPEQLAEGEGSLLAGSRKLNIKDLLSQMHHYSPGVKQSALIGLKELLSYCPSVIDAHLSNIVSEVAAVFTDKDAIVRSAAVHFLQCLASKIPVDQIAPFFPLVSAHLSSAMTHIVEGIQEDSLKVLDVLLDKYPVLLIDRSSMLLKNFVELISHQQLSRGVKNGDTFSAWTLSVNPNRNLTSQQWRLNVLMRLKKLLELLSLASADLEGDGLLEQRENTQSCRAVLDIIWEEHTSGQQQIQVYEHGGTSPWVNSPFRLRSLGDITCIMDEGLSSAENLKGFIEMIIPLLIECWVEASPAQLSSTTPGNFLEPESHHLMQQVLSIICLLWRLVERQDKTHKMDSWLRVNYLDVFRHRFMSHFPYSLLETVKHKKKNSCRSSVFSLSSSKHGTIPFNNLDHLLLNLTLCDIMVSLANTSTVHLDSGWLDMIRTFVTETLVDGWKLNNKQLIRLLGVTWRLMLVQQNKVASEKLIRAVYVLYQQRDLSFPIRTMLLRFFSRVYQKEDFCPHLRRSRSKVLSRWLAGLPLQLVQLRCRNTELSAQLIDMIHAAAARSNKKLLQSLQATACEIYDPQDGTLVLLPAELQKPLVHLLYFVPCISVKLLRCLHHCCVTGILTSGLAATLIGILHARSPFAGWVCYVQDSPMSDVDYFSFLFSTLAGFPEDELALLQGSKNSPHLSQTQVSPVGLYPTDLDQFAHHWAITKAVCYNLSTVPAQSQCYDILQSAISKHLAVLSVIPDSTAGSIVYAISKLQDHSTLLNDDTLKFLASCCISLLYFVMTLKKQEPEHVQKRNILWESCVSLLTVIPRVFKLMLQSLQMSRILQEELPVIAELIRHLLQHTQLRSQMIMNAVLVQQIVQDIMNLKTGEVQEQWLTDLHYCFNIYLTTHPQGAAAVGTLC</sequence>
<dbReference type="GeneID" id="115471386"/>
<dbReference type="FunCoup" id="A0A6P7Y7K5">
    <property type="interactions" value="3789"/>
</dbReference>
<comment type="subcellular location">
    <subcellularLocation>
        <location evidence="1">Nucleus</location>
        <location evidence="1">Nucleolus</location>
    </subcellularLocation>
    <subcellularLocation>
        <location evidence="2">Nucleus</location>
        <location evidence="2">Nucleoplasm</location>
    </subcellularLocation>
</comment>
<dbReference type="RefSeq" id="XP_030060956.1">
    <property type="nucleotide sequence ID" value="XM_030205096.1"/>
</dbReference>
<feature type="region of interest" description="Disordered" evidence="5">
    <location>
        <begin position="1"/>
        <end position="30"/>
    </location>
</feature>
<dbReference type="InterPro" id="IPR057949">
    <property type="entry name" value="TPR_TEX10"/>
</dbReference>
<evidence type="ECO:0000259" key="7">
    <source>
        <dbReference type="Pfam" id="PF25781"/>
    </source>
</evidence>
<dbReference type="Pfam" id="PF25781">
    <property type="entry name" value="TPR_TEX10"/>
    <property type="match status" value="1"/>
</dbReference>
<dbReference type="GO" id="GO:0071339">
    <property type="term" value="C:MLL1 complex"/>
    <property type="evidence" value="ECO:0007669"/>
    <property type="project" value="TreeGrafter"/>
</dbReference>
<evidence type="ECO:0000256" key="2">
    <source>
        <dbReference type="ARBA" id="ARBA00004642"/>
    </source>
</evidence>
<evidence type="ECO:0000313" key="9">
    <source>
        <dbReference type="RefSeq" id="XP_030060956.1"/>
    </source>
</evidence>
<dbReference type="InParanoid" id="A0A6P7Y7K5"/>
<dbReference type="SUPFAM" id="SSF48371">
    <property type="entry name" value="ARM repeat"/>
    <property type="match status" value="1"/>
</dbReference>
<proteinExistence type="inferred from homology"/>